<reference evidence="13" key="1">
    <citation type="journal article" date="2020" name="Fungal Divers.">
        <title>Resolving the Mortierellaceae phylogeny through synthesis of multi-gene phylogenetics and phylogenomics.</title>
        <authorList>
            <person name="Vandepol N."/>
            <person name="Liber J."/>
            <person name="Desiro A."/>
            <person name="Na H."/>
            <person name="Kennedy M."/>
            <person name="Barry K."/>
            <person name="Grigoriev I.V."/>
            <person name="Miller A.N."/>
            <person name="O'Donnell K."/>
            <person name="Stajich J.E."/>
            <person name="Bonito G."/>
        </authorList>
    </citation>
    <scope>NUCLEOTIDE SEQUENCE</scope>
    <source>
        <strain evidence="13">KOD1015</strain>
    </source>
</reference>
<evidence type="ECO:0000256" key="1">
    <source>
        <dbReference type="ARBA" id="ARBA00004477"/>
    </source>
</evidence>
<keyword evidence="9 12" id="KW-0472">Membrane</keyword>
<dbReference type="EMBL" id="JAABOA010000484">
    <property type="protein sequence ID" value="KAF9584166.1"/>
    <property type="molecule type" value="Genomic_DNA"/>
</dbReference>
<evidence type="ECO:0000256" key="2">
    <source>
        <dbReference type="ARBA" id="ARBA00004922"/>
    </source>
</evidence>
<comment type="similarity">
    <text evidence="3 12">Belongs to the glycosyltransferase 22 family.</text>
</comment>
<comment type="catalytic activity">
    <reaction evidence="11">
        <text>an alpha-D-Man-(1-&gt;2)-alpha-D-Man-(1-&gt;2)-alpha-D-Man-(1-&gt;3)-[alpha-D-Man-(1-&gt;2)-alpha-D-Man-(1-&gt;3)-alpha-D-Man-(1-&gt;6)]-beta-D-Man-(1-&gt;4)-beta-D-GlcNAc-(1-&gt;4)-alpha-D-GlcNAc-diphospho-di-trans,poly-cis-dolichol + a di-trans,poly-cis-dolichyl beta-D-mannosyl phosphate = an alpha-D-Man-(1-&gt;2)-alpha-D-Man-(1-&gt;2)-alpha-D-Man-(1-&gt;3)-[alpha-D-Man-(1-&gt;2)-alpha-D-Man-(1-&gt;3)-[alpha-D-Man-(1-&gt;6)]-alpha-D-Man-(1-&gt;6)]-beta-D-Man-(1-&gt;4)-beta-D-GlcNAc-(1-&gt;4)-alpha-D-GlcNAc-diphospho-di-trans,poly-cis-dolichol + a di-trans,poly-cis-dolichyl phosphate + H(+)</text>
        <dbReference type="Rhea" id="RHEA:29535"/>
        <dbReference type="Rhea" id="RHEA-COMP:19498"/>
        <dbReference type="Rhea" id="RHEA-COMP:19501"/>
        <dbReference type="Rhea" id="RHEA-COMP:19518"/>
        <dbReference type="Rhea" id="RHEA-COMP:19519"/>
        <dbReference type="ChEBI" id="CHEBI:15378"/>
        <dbReference type="ChEBI" id="CHEBI:57683"/>
        <dbReference type="ChEBI" id="CHEBI:58211"/>
        <dbReference type="ChEBI" id="CHEBI:132517"/>
        <dbReference type="ChEBI" id="CHEBI:132519"/>
        <dbReference type="EC" id="2.4.1.260"/>
    </reaction>
    <physiologicalReaction direction="left-to-right" evidence="11">
        <dbReference type="Rhea" id="RHEA:29536"/>
    </physiologicalReaction>
</comment>
<feature type="non-terminal residue" evidence="13">
    <location>
        <position position="1"/>
    </location>
</feature>
<feature type="transmembrane region" description="Helical" evidence="12">
    <location>
        <begin position="56"/>
        <end position="78"/>
    </location>
</feature>
<dbReference type="EC" id="2.4.1.-" evidence="12"/>
<keyword evidence="6 12" id="KW-0812">Transmembrane</keyword>
<comment type="subcellular location">
    <subcellularLocation>
        <location evidence="1 12">Endoplasmic reticulum membrane</location>
        <topology evidence="1 12">Multi-pass membrane protein</topology>
    </subcellularLocation>
</comment>
<dbReference type="AlphaFoldDB" id="A0A9P6G0K7"/>
<dbReference type="Proteomes" id="UP000780801">
    <property type="component" value="Unassembled WGS sequence"/>
</dbReference>
<evidence type="ECO:0000256" key="6">
    <source>
        <dbReference type="ARBA" id="ARBA00022692"/>
    </source>
</evidence>
<evidence type="ECO:0000256" key="10">
    <source>
        <dbReference type="ARBA" id="ARBA00044721"/>
    </source>
</evidence>
<dbReference type="OrthoDB" id="19039at2759"/>
<comment type="pathway">
    <text evidence="2">Protein modification; protein glycosylation.</text>
</comment>
<dbReference type="GO" id="GO:0006487">
    <property type="term" value="P:protein N-linked glycosylation"/>
    <property type="evidence" value="ECO:0007669"/>
    <property type="project" value="TreeGrafter"/>
</dbReference>
<evidence type="ECO:0000256" key="3">
    <source>
        <dbReference type="ARBA" id="ARBA00007063"/>
    </source>
</evidence>
<evidence type="ECO:0000256" key="12">
    <source>
        <dbReference type="RuleBase" id="RU363075"/>
    </source>
</evidence>
<evidence type="ECO:0000256" key="9">
    <source>
        <dbReference type="ARBA" id="ARBA00023136"/>
    </source>
</evidence>
<keyword evidence="7 12" id="KW-0256">Endoplasmic reticulum</keyword>
<keyword evidence="14" id="KW-1185">Reference proteome</keyword>
<feature type="transmembrane region" description="Helical" evidence="12">
    <location>
        <begin position="27"/>
        <end position="47"/>
    </location>
</feature>
<evidence type="ECO:0000313" key="14">
    <source>
        <dbReference type="Proteomes" id="UP000780801"/>
    </source>
</evidence>
<accession>A0A9P6G0K7</accession>
<evidence type="ECO:0000256" key="4">
    <source>
        <dbReference type="ARBA" id="ARBA00022676"/>
    </source>
</evidence>
<dbReference type="GO" id="GO:0052917">
    <property type="term" value="F:dol-P-Man:Man(7)GlcNAc(2)-PP-Dol alpha-1,6-mannosyltransferase activity"/>
    <property type="evidence" value="ECO:0007669"/>
    <property type="project" value="UniProtKB-EC"/>
</dbReference>
<name>A0A9P6G0K7_9FUNG</name>
<evidence type="ECO:0000256" key="5">
    <source>
        <dbReference type="ARBA" id="ARBA00022679"/>
    </source>
</evidence>
<comment type="caution">
    <text evidence="12">Lacks conserved residue(s) required for the propagation of feature annotation.</text>
</comment>
<keyword evidence="5" id="KW-0808">Transferase</keyword>
<protein>
    <recommendedName>
        <fullName evidence="12">Mannosyltransferase</fullName>
        <ecNumber evidence="12">2.4.1.-</ecNumber>
    </recommendedName>
</protein>
<dbReference type="GO" id="GO:0005789">
    <property type="term" value="C:endoplasmic reticulum membrane"/>
    <property type="evidence" value="ECO:0007669"/>
    <property type="project" value="UniProtKB-SubCell"/>
</dbReference>
<dbReference type="InterPro" id="IPR005599">
    <property type="entry name" value="GPI_mannosylTrfase"/>
</dbReference>
<comment type="function">
    <text evidence="10">Mannosyltransferase that operates in the biosynthetic pathway of dolichol-linked oligosaccharides, the glycan precursors employed in protein asparagine (N)-glycosylation. The assembly of dolichol-linked oligosaccharides begins on the cytosolic side of the endoplasmic reticulum membrane and finishes in its lumen. The sequential addition of sugars to dolichol pyrophosphate produces dolichol-linked oligosaccharides containing fourteen sugars, including two GlcNAcs, nine mannoses and three glucoses. Once assembled, the oligosaccharide is transferred from the lipid to nascent proteins by oligosaccharyltransferases. In the lumen of the endoplasmic reticulum, adds the eighth mannose residue in an alpha-1,6 linkage onto Man(7)GlcNAc(2)-PP-dolichol to produce Man(8)GlcNAc(2)-PP-dolichol.</text>
</comment>
<dbReference type="PANTHER" id="PTHR22760">
    <property type="entry name" value="GLYCOSYLTRANSFERASE"/>
    <property type="match status" value="1"/>
</dbReference>
<evidence type="ECO:0000256" key="11">
    <source>
        <dbReference type="ARBA" id="ARBA00048899"/>
    </source>
</evidence>
<organism evidence="13 14">
    <name type="scientific">Lunasporangiospora selenospora</name>
    <dbReference type="NCBI Taxonomy" id="979761"/>
    <lineage>
        <taxon>Eukaryota</taxon>
        <taxon>Fungi</taxon>
        <taxon>Fungi incertae sedis</taxon>
        <taxon>Mucoromycota</taxon>
        <taxon>Mortierellomycotina</taxon>
        <taxon>Mortierellomycetes</taxon>
        <taxon>Mortierellales</taxon>
        <taxon>Mortierellaceae</taxon>
        <taxon>Lunasporangiospora</taxon>
    </lineage>
</organism>
<dbReference type="PANTHER" id="PTHR22760:SF1">
    <property type="entry name" value="DOL-P-MAN:MAN(7)GLCNAC(2)-PP-DOL ALPHA-1,6-MANNOSYLTRANSFERASE"/>
    <property type="match status" value="1"/>
</dbReference>
<gene>
    <name evidence="13" type="ORF">BGW38_007352</name>
</gene>
<keyword evidence="8 12" id="KW-1133">Transmembrane helix</keyword>
<comment type="caution">
    <text evidence="13">The sequence shown here is derived from an EMBL/GenBank/DDBJ whole genome shotgun (WGS) entry which is preliminary data.</text>
</comment>
<evidence type="ECO:0000256" key="7">
    <source>
        <dbReference type="ARBA" id="ARBA00022824"/>
    </source>
</evidence>
<proteinExistence type="inferred from homology"/>
<evidence type="ECO:0000313" key="13">
    <source>
        <dbReference type="EMBL" id="KAF9584166.1"/>
    </source>
</evidence>
<evidence type="ECO:0000256" key="8">
    <source>
        <dbReference type="ARBA" id="ARBA00022989"/>
    </source>
</evidence>
<dbReference type="Pfam" id="PF03901">
    <property type="entry name" value="Glyco_transf_22"/>
    <property type="match status" value="1"/>
</dbReference>
<sequence>QRFRRYMLPVTVFVSLYSFLGHKEWRFVVYVIPIINLGAAVTLSWVLKRKTIAYRILALGLFVLLGFNFVTSVLQAIISSENYPGGQALRRLHELELPQFTAAYIHIDGAAAETGCSRFGEIGSNQETSPWRYSKNESHTSPKDYLHYTHLLTSTPEYHQHDFVVLEAVPGYAGVRRVPSTLVKQSCPTTVQSLTDSLKKDGSSSLLAKETWIKLWEGCSPVQVQLENKIWIMRRFGAA</sequence>
<keyword evidence="4 12" id="KW-0328">Glycosyltransferase</keyword>